<evidence type="ECO:0000313" key="8">
    <source>
        <dbReference type="EMBL" id="UZF48310.1"/>
    </source>
</evidence>
<evidence type="ECO:0000256" key="3">
    <source>
        <dbReference type="ARBA" id="ARBA00022630"/>
    </source>
</evidence>
<dbReference type="SUPFAM" id="SSF51905">
    <property type="entry name" value="FAD/NAD(P)-binding domain"/>
    <property type="match status" value="1"/>
</dbReference>
<evidence type="ECO:0000256" key="5">
    <source>
        <dbReference type="ARBA" id="ARBA00022857"/>
    </source>
</evidence>
<dbReference type="InterPro" id="IPR036188">
    <property type="entry name" value="FAD/NAD-bd_sf"/>
</dbReference>
<dbReference type="PANTHER" id="PTHR43098">
    <property type="entry name" value="L-ORNITHINE N(5)-MONOOXYGENASE-RELATED"/>
    <property type="match status" value="1"/>
</dbReference>
<evidence type="ECO:0000256" key="6">
    <source>
        <dbReference type="ARBA" id="ARBA00023002"/>
    </source>
</evidence>
<organism evidence="8 9">
    <name type="scientific">Rhodococcus rhodochrous</name>
    <dbReference type="NCBI Taxonomy" id="1829"/>
    <lineage>
        <taxon>Bacteria</taxon>
        <taxon>Bacillati</taxon>
        <taxon>Actinomycetota</taxon>
        <taxon>Actinomycetes</taxon>
        <taxon>Mycobacteriales</taxon>
        <taxon>Nocardiaceae</taxon>
        <taxon>Rhodococcus</taxon>
    </lineage>
</organism>
<keyword evidence="4" id="KW-0274">FAD</keyword>
<keyword evidence="7" id="KW-0503">Monooxygenase</keyword>
<keyword evidence="6" id="KW-0560">Oxidoreductase</keyword>
<dbReference type="PANTHER" id="PTHR43098:SF3">
    <property type="entry name" value="L-ORNITHINE N(5)-MONOOXYGENASE-RELATED"/>
    <property type="match status" value="1"/>
</dbReference>
<name>A0AA46X2K7_RHORH</name>
<comment type="cofactor">
    <cofactor evidence="1">
        <name>FAD</name>
        <dbReference type="ChEBI" id="CHEBI:57692"/>
    </cofactor>
</comment>
<keyword evidence="8" id="KW-0614">Plasmid</keyword>
<reference evidence="8 9" key="1">
    <citation type="journal article" date="2021" name="Front. Microbiol.">
        <title>Bacterial Transformation of Aromatic Monomers in Softwood Black Liquor.</title>
        <authorList>
            <person name="Navas L.E."/>
            <person name="Dexter G."/>
            <person name="Liu J."/>
            <person name="Levy-Booth D."/>
            <person name="Cho M."/>
            <person name="Jang S.K."/>
            <person name="Mansfield S.D."/>
            <person name="Renneckar S."/>
            <person name="Mohn W.W."/>
            <person name="Eltis L.D."/>
        </authorList>
    </citation>
    <scope>NUCLEOTIDE SEQUENCE [LARGE SCALE GENOMIC DNA]</scope>
    <source>
        <strain evidence="8 9">GD02</strain>
    </source>
</reference>
<gene>
    <name evidence="8" type="ORF">KUM34_028645</name>
</gene>
<geneLocation type="plasmid" evidence="8 9">
    <name>pGD02.2.1</name>
</geneLocation>
<dbReference type="AlphaFoldDB" id="A0AA46X2K7"/>
<comment type="similarity">
    <text evidence="2">Belongs to the FAD-binding monooxygenase family.</text>
</comment>
<evidence type="ECO:0000313" key="9">
    <source>
        <dbReference type="Proteomes" id="UP001162740"/>
    </source>
</evidence>
<dbReference type="InterPro" id="IPR050775">
    <property type="entry name" value="FAD-binding_Monooxygenases"/>
</dbReference>
<protein>
    <recommendedName>
        <fullName evidence="10">FAD/NAD(P)-binding domain-containing protein</fullName>
    </recommendedName>
</protein>
<keyword evidence="3" id="KW-0285">Flavoprotein</keyword>
<accession>A0AA46X2K7</accession>
<evidence type="ECO:0000256" key="2">
    <source>
        <dbReference type="ARBA" id="ARBA00010139"/>
    </source>
</evidence>
<dbReference type="GO" id="GO:0016709">
    <property type="term" value="F:oxidoreductase activity, acting on paired donors, with incorporation or reduction of molecular oxygen, NAD(P)H as one donor, and incorporation of one atom of oxygen"/>
    <property type="evidence" value="ECO:0007669"/>
    <property type="project" value="UniProtKB-ARBA"/>
</dbReference>
<dbReference type="Proteomes" id="UP001162740">
    <property type="component" value="Plasmid pGD02.2.1"/>
</dbReference>
<evidence type="ECO:0000256" key="1">
    <source>
        <dbReference type="ARBA" id="ARBA00001974"/>
    </source>
</evidence>
<evidence type="ECO:0008006" key="10">
    <source>
        <dbReference type="Google" id="ProtNLM"/>
    </source>
</evidence>
<sequence>MDTVEDPKTAETLLPDEYPIGVRRLCIDTGYYETFNRPNVSLVDIKADPIERITPGGIRLASGEEIELDVIVFALGFNAFTGALNEAGVRNEQECHQATIGSAVRGPSSDSLPPGSPTCSLSPDRVARLYWRI</sequence>
<evidence type="ECO:0000256" key="4">
    <source>
        <dbReference type="ARBA" id="ARBA00022827"/>
    </source>
</evidence>
<dbReference type="EMBL" id="CP083975">
    <property type="protein sequence ID" value="UZF48310.1"/>
    <property type="molecule type" value="Genomic_DNA"/>
</dbReference>
<keyword evidence="5" id="KW-0521">NADP</keyword>
<dbReference type="RefSeq" id="WP_265572812.1">
    <property type="nucleotide sequence ID" value="NZ_CP083975.1"/>
</dbReference>
<evidence type="ECO:0000256" key="7">
    <source>
        <dbReference type="ARBA" id="ARBA00023033"/>
    </source>
</evidence>
<proteinExistence type="inferred from homology"/>
<dbReference type="Gene3D" id="3.50.50.60">
    <property type="entry name" value="FAD/NAD(P)-binding domain"/>
    <property type="match status" value="1"/>
</dbReference>